<feature type="signal peptide" evidence="1">
    <location>
        <begin position="1"/>
        <end position="18"/>
    </location>
</feature>
<evidence type="ECO:0000259" key="2">
    <source>
        <dbReference type="Pfam" id="PF13568"/>
    </source>
</evidence>
<dbReference type="EMBL" id="JBHTKA010000001">
    <property type="protein sequence ID" value="MFD0999389.1"/>
    <property type="molecule type" value="Genomic_DNA"/>
</dbReference>
<name>A0ABW3JZW7_9BACT</name>
<protein>
    <submittedName>
        <fullName evidence="3">Outer membrane beta-barrel protein</fullName>
    </submittedName>
</protein>
<accession>A0ABW3JZW7</accession>
<keyword evidence="1" id="KW-0732">Signal</keyword>
<keyword evidence="4" id="KW-1185">Reference proteome</keyword>
<dbReference type="Pfam" id="PF13568">
    <property type="entry name" value="OMP_b-brl_2"/>
    <property type="match status" value="1"/>
</dbReference>
<organism evidence="3 4">
    <name type="scientific">Ohtaekwangia kribbensis</name>
    <dbReference type="NCBI Taxonomy" id="688913"/>
    <lineage>
        <taxon>Bacteria</taxon>
        <taxon>Pseudomonadati</taxon>
        <taxon>Bacteroidota</taxon>
        <taxon>Cytophagia</taxon>
        <taxon>Cytophagales</taxon>
        <taxon>Fulvivirgaceae</taxon>
        <taxon>Ohtaekwangia</taxon>
    </lineage>
</organism>
<comment type="caution">
    <text evidence="3">The sequence shown here is derived from an EMBL/GenBank/DDBJ whole genome shotgun (WGS) entry which is preliminary data.</text>
</comment>
<dbReference type="InterPro" id="IPR025665">
    <property type="entry name" value="Beta-barrel_OMP_2"/>
</dbReference>
<reference evidence="4" key="1">
    <citation type="journal article" date="2019" name="Int. J. Syst. Evol. Microbiol.">
        <title>The Global Catalogue of Microorganisms (GCM) 10K type strain sequencing project: providing services to taxonomists for standard genome sequencing and annotation.</title>
        <authorList>
            <consortium name="The Broad Institute Genomics Platform"/>
            <consortium name="The Broad Institute Genome Sequencing Center for Infectious Disease"/>
            <person name="Wu L."/>
            <person name="Ma J."/>
        </authorList>
    </citation>
    <scope>NUCLEOTIDE SEQUENCE [LARGE SCALE GENOMIC DNA]</scope>
    <source>
        <strain evidence="4">CCUG 58938</strain>
    </source>
</reference>
<feature type="domain" description="Outer membrane protein beta-barrel" evidence="2">
    <location>
        <begin position="60"/>
        <end position="248"/>
    </location>
</feature>
<sequence length="273" mass="29947">MRNTLLLFFILTSLAVNAQVKRIVLKAGANRPFINDVTNTFTMVSVIPSPLGYGNAITVATFNERYDEKIGADLAGSIDYTIWRKFFVSTGLGVNYTRFKRDGAVVGLDDFANGNLGFYSSTYPIKTGVPIGSIYGPTVDPRFTVSQGKLDNLGKTDLVYVQIPLMAGISLLQDKLMVRAGTTLSTLVYASEYESRYSASDNVFYEQRSTSKEKYNQLLAGITLNATYYIMPGLGIDVSANKSLTPIYDLDDDGTEKAKMTLLSLGLCYSIVK</sequence>
<gene>
    <name evidence="3" type="ORF">ACFQ21_08725</name>
</gene>
<dbReference type="RefSeq" id="WP_377577744.1">
    <property type="nucleotide sequence ID" value="NZ_JBHTKA010000001.1"/>
</dbReference>
<feature type="chain" id="PRO_5045103865" evidence="1">
    <location>
        <begin position="19"/>
        <end position="273"/>
    </location>
</feature>
<dbReference type="Proteomes" id="UP001597112">
    <property type="component" value="Unassembled WGS sequence"/>
</dbReference>
<evidence type="ECO:0000313" key="3">
    <source>
        <dbReference type="EMBL" id="MFD0999389.1"/>
    </source>
</evidence>
<evidence type="ECO:0000313" key="4">
    <source>
        <dbReference type="Proteomes" id="UP001597112"/>
    </source>
</evidence>
<evidence type="ECO:0000256" key="1">
    <source>
        <dbReference type="SAM" id="SignalP"/>
    </source>
</evidence>
<proteinExistence type="predicted"/>